<dbReference type="SMART" id="SM00304">
    <property type="entry name" value="HAMP"/>
    <property type="match status" value="1"/>
</dbReference>
<keyword evidence="6" id="KW-0812">Transmembrane</keyword>
<dbReference type="SUPFAM" id="SSF58104">
    <property type="entry name" value="Methyl-accepting chemotaxis protein (MCP) signaling domain"/>
    <property type="match status" value="1"/>
</dbReference>
<dbReference type="Pfam" id="PF00672">
    <property type="entry name" value="HAMP"/>
    <property type="match status" value="1"/>
</dbReference>
<keyword evidence="10" id="KW-1185">Reference proteome</keyword>
<evidence type="ECO:0000256" key="1">
    <source>
        <dbReference type="ARBA" id="ARBA00004370"/>
    </source>
</evidence>
<keyword evidence="6" id="KW-1133">Transmembrane helix</keyword>
<dbReference type="PROSITE" id="PS50111">
    <property type="entry name" value="CHEMOTAXIS_TRANSDUC_2"/>
    <property type="match status" value="1"/>
</dbReference>
<feature type="domain" description="HAMP" evidence="8">
    <location>
        <begin position="211"/>
        <end position="265"/>
    </location>
</feature>
<name>R1F2V1_9GAMM</name>
<dbReference type="InterPro" id="IPR024478">
    <property type="entry name" value="HlyB_4HB_MCP"/>
</dbReference>
<gene>
    <name evidence="9" type="ORF">G113_15633</name>
</gene>
<evidence type="ECO:0000256" key="6">
    <source>
        <dbReference type="SAM" id="Phobius"/>
    </source>
</evidence>
<evidence type="ECO:0000313" key="9">
    <source>
        <dbReference type="EMBL" id="EOD54182.1"/>
    </source>
</evidence>
<dbReference type="SMART" id="SM00283">
    <property type="entry name" value="MA"/>
    <property type="match status" value="1"/>
</dbReference>
<evidence type="ECO:0000256" key="5">
    <source>
        <dbReference type="SAM" id="Coils"/>
    </source>
</evidence>
<dbReference type="CDD" id="cd06225">
    <property type="entry name" value="HAMP"/>
    <property type="match status" value="1"/>
</dbReference>
<evidence type="ECO:0000313" key="10">
    <source>
        <dbReference type="Proteomes" id="UP000013526"/>
    </source>
</evidence>
<dbReference type="AlphaFoldDB" id="R1F2V1"/>
<dbReference type="PROSITE" id="PS50885">
    <property type="entry name" value="HAMP"/>
    <property type="match status" value="1"/>
</dbReference>
<comment type="caution">
    <text evidence="9">The sequence shown here is derived from an EMBL/GenBank/DDBJ whole genome shotgun (WGS) entry which is preliminary data.</text>
</comment>
<feature type="coiled-coil region" evidence="5">
    <location>
        <begin position="141"/>
        <end position="168"/>
    </location>
</feature>
<keyword evidence="6" id="KW-0472">Membrane</keyword>
<dbReference type="CDD" id="cd11386">
    <property type="entry name" value="MCP_signal"/>
    <property type="match status" value="1"/>
</dbReference>
<dbReference type="InterPro" id="IPR003660">
    <property type="entry name" value="HAMP_dom"/>
</dbReference>
<keyword evidence="5" id="KW-0175">Coiled coil</keyword>
<dbReference type="OrthoDB" id="7054443at2"/>
<dbReference type="Pfam" id="PF00015">
    <property type="entry name" value="MCPsignal"/>
    <property type="match status" value="1"/>
</dbReference>
<feature type="transmembrane region" description="Helical" evidence="6">
    <location>
        <begin position="187"/>
        <end position="209"/>
    </location>
</feature>
<keyword evidence="2 4" id="KW-0807">Transducer</keyword>
<feature type="domain" description="Methyl-accepting transducer" evidence="7">
    <location>
        <begin position="270"/>
        <end position="506"/>
    </location>
</feature>
<dbReference type="FunFam" id="1.10.287.950:FF:000001">
    <property type="entry name" value="Methyl-accepting chemotaxis sensory transducer"/>
    <property type="match status" value="1"/>
</dbReference>
<dbReference type="Gene3D" id="1.10.287.950">
    <property type="entry name" value="Methyl-accepting chemotaxis protein"/>
    <property type="match status" value="1"/>
</dbReference>
<accession>R1F2V1</accession>
<comment type="similarity">
    <text evidence="3">Belongs to the methyl-accepting chemotaxis (MCP) protein family.</text>
</comment>
<dbReference type="Pfam" id="PF12729">
    <property type="entry name" value="4HB_MCP_1"/>
    <property type="match status" value="1"/>
</dbReference>
<dbReference type="PRINTS" id="PR00260">
    <property type="entry name" value="CHEMTRNSDUCR"/>
</dbReference>
<dbReference type="InterPro" id="IPR004090">
    <property type="entry name" value="Chemotax_Me-accpt_rcpt"/>
</dbReference>
<dbReference type="InterPro" id="IPR004089">
    <property type="entry name" value="MCPsignal_dom"/>
</dbReference>
<evidence type="ECO:0000256" key="4">
    <source>
        <dbReference type="PROSITE-ProRule" id="PRU00284"/>
    </source>
</evidence>
<dbReference type="GO" id="GO:0016020">
    <property type="term" value="C:membrane"/>
    <property type="evidence" value="ECO:0007669"/>
    <property type="project" value="UniProtKB-SubCell"/>
</dbReference>
<dbReference type="EMBL" id="AQGQ01000127">
    <property type="protein sequence ID" value="EOD54182.1"/>
    <property type="molecule type" value="Genomic_DNA"/>
</dbReference>
<comment type="subcellular location">
    <subcellularLocation>
        <location evidence="1">Membrane</location>
    </subcellularLocation>
</comment>
<dbReference type="RefSeq" id="WP_005906030.1">
    <property type="nucleotide sequence ID" value="NZ_AQGQ01000127.1"/>
</dbReference>
<evidence type="ECO:0000256" key="3">
    <source>
        <dbReference type="ARBA" id="ARBA00029447"/>
    </source>
</evidence>
<dbReference type="GO" id="GO:0006935">
    <property type="term" value="P:chemotaxis"/>
    <property type="evidence" value="ECO:0007669"/>
    <property type="project" value="InterPro"/>
</dbReference>
<dbReference type="GO" id="GO:0004888">
    <property type="term" value="F:transmembrane signaling receptor activity"/>
    <property type="evidence" value="ECO:0007669"/>
    <property type="project" value="InterPro"/>
</dbReference>
<evidence type="ECO:0000259" key="8">
    <source>
        <dbReference type="PROSITE" id="PS50885"/>
    </source>
</evidence>
<sequence>MFYKDLSIGKKIALVFSVIAIVNMIFGLFLASELRTVRDRVLNFTDSTLPSVISVENLMYDVSYVRRAQFAILMVDDATDLQARLGRIQANIDKVDGAMRSYEATVGGDNERQVFNRTKQAWLDYRQSVADFERQLTQGNREQARTLLFQTNDRYSRLEQEVNNLINVNLGFVQENRGGLLGSVSTLLTLSSVSIGALVLFMIAMTWFLTRQICRPLQAVVSQANAIAAGDLTHRLDRQHIGKDELGMLAKATLQMQDNLRRLIEEVVAAVTQLGTAIEEVSAVSEQSSRGIAHQQQEITLVATAMAQMKATVADVAGNTEMASDSASAANQLARRGNQDVQGSLVAINQVAAEMEQAGILVTELERESAQINLVVDVIRGIADQTNLLALNAAIEAARAGEQGRGFAVVADEVRTLAGRTQASTGEIIAIIETLQARADQARKVTGQSCDMIRQCVGQSEQTGVGIQQIEEAVAQIADMAIQIASACSEQDAVSDELGRNVERINDSSREVATGAEHTAQACLELSQLAAGLKQTIGRFRLA</sequence>
<protein>
    <submittedName>
        <fullName evidence="9">Methyl-accepting chemotaxis protein</fullName>
    </submittedName>
</protein>
<reference evidence="9 10" key="1">
    <citation type="journal article" date="2013" name="Genome Announc.">
        <title>Draft Genome Sequence of Aeromonas molluscorum Strain 848TT, Isolated from Bivalve Molluscs.</title>
        <authorList>
            <person name="Spataro N."/>
            <person name="Farfan M."/>
            <person name="Albarral V."/>
            <person name="Sanglas A."/>
            <person name="Loren J.G."/>
            <person name="Fuste M.C."/>
            <person name="Bosch E."/>
        </authorList>
    </citation>
    <scope>NUCLEOTIDE SEQUENCE [LARGE SCALE GENOMIC DNA]</scope>
    <source>
        <strain evidence="9 10">848</strain>
    </source>
</reference>
<proteinExistence type="inferred from homology"/>
<evidence type="ECO:0000256" key="2">
    <source>
        <dbReference type="ARBA" id="ARBA00023224"/>
    </source>
</evidence>
<organism evidence="9 10">
    <name type="scientific">Aeromonas molluscorum 848</name>
    <dbReference type="NCBI Taxonomy" id="1268236"/>
    <lineage>
        <taxon>Bacteria</taxon>
        <taxon>Pseudomonadati</taxon>
        <taxon>Pseudomonadota</taxon>
        <taxon>Gammaproteobacteria</taxon>
        <taxon>Aeromonadales</taxon>
        <taxon>Aeromonadaceae</taxon>
        <taxon>Aeromonas</taxon>
    </lineage>
</organism>
<feature type="transmembrane region" description="Helical" evidence="6">
    <location>
        <begin position="12"/>
        <end position="31"/>
    </location>
</feature>
<evidence type="ECO:0000259" key="7">
    <source>
        <dbReference type="PROSITE" id="PS50111"/>
    </source>
</evidence>
<dbReference type="PANTHER" id="PTHR32089">
    <property type="entry name" value="METHYL-ACCEPTING CHEMOTAXIS PROTEIN MCPB"/>
    <property type="match status" value="1"/>
</dbReference>
<dbReference type="PANTHER" id="PTHR32089:SF120">
    <property type="entry name" value="METHYL-ACCEPTING CHEMOTAXIS PROTEIN TLPQ"/>
    <property type="match status" value="1"/>
</dbReference>
<dbReference type="PATRIC" id="fig|1268236.3.peg.3066"/>
<dbReference type="GO" id="GO:0007165">
    <property type="term" value="P:signal transduction"/>
    <property type="evidence" value="ECO:0007669"/>
    <property type="project" value="UniProtKB-KW"/>
</dbReference>
<dbReference type="Proteomes" id="UP000013526">
    <property type="component" value="Unassembled WGS sequence"/>
</dbReference>